<dbReference type="Proteomes" id="UP001278571">
    <property type="component" value="Unassembled WGS sequence"/>
</dbReference>
<sequence>MTPGVLLIWLLITVQVLVVTGRAVLLKRRHRAERTSPGPRHPAAAWGLWGTATIAAVLVYATADTLRDTHVNCAAPHSGSRP</sequence>
<dbReference type="RefSeq" id="WP_319012603.1">
    <property type="nucleotide sequence ID" value="NZ_JAWJZF010000492.1"/>
</dbReference>
<feature type="transmembrane region" description="Helical" evidence="1">
    <location>
        <begin position="6"/>
        <end position="25"/>
    </location>
</feature>
<keyword evidence="1" id="KW-0472">Membrane</keyword>
<accession>A0ABU4KF67</accession>
<feature type="transmembrane region" description="Helical" evidence="1">
    <location>
        <begin position="46"/>
        <end position="63"/>
    </location>
</feature>
<keyword evidence="1" id="KW-1133">Transmembrane helix</keyword>
<reference evidence="2 3" key="1">
    <citation type="submission" date="2023-10" db="EMBL/GenBank/DDBJ databases">
        <authorList>
            <person name="Wang X.X."/>
        </authorList>
    </citation>
    <scope>NUCLEOTIDE SEQUENCE [LARGE SCALE GENOMIC DNA]</scope>
    <source>
        <strain evidence="2 3">NBRC 12816</strain>
    </source>
</reference>
<organism evidence="2 3">
    <name type="scientific">Streptomyces roseolus</name>
    <dbReference type="NCBI Taxonomy" id="67358"/>
    <lineage>
        <taxon>Bacteria</taxon>
        <taxon>Bacillati</taxon>
        <taxon>Actinomycetota</taxon>
        <taxon>Actinomycetes</taxon>
        <taxon>Kitasatosporales</taxon>
        <taxon>Streptomycetaceae</taxon>
        <taxon>Streptomyces</taxon>
    </lineage>
</organism>
<keyword evidence="3" id="KW-1185">Reference proteome</keyword>
<keyword evidence="1" id="KW-0812">Transmembrane</keyword>
<name>A0ABU4KF67_9ACTN</name>
<protein>
    <submittedName>
        <fullName evidence="2">Uncharacterized protein</fullName>
    </submittedName>
</protein>
<evidence type="ECO:0000256" key="1">
    <source>
        <dbReference type="SAM" id="Phobius"/>
    </source>
</evidence>
<comment type="caution">
    <text evidence="2">The sequence shown here is derived from an EMBL/GenBank/DDBJ whole genome shotgun (WGS) entry which is preliminary data.</text>
</comment>
<dbReference type="EMBL" id="JAWJZF010000492">
    <property type="protein sequence ID" value="MDX2296438.1"/>
    <property type="molecule type" value="Genomic_DNA"/>
</dbReference>
<gene>
    <name evidence="2" type="ORF">R2363_30200</name>
</gene>
<proteinExistence type="predicted"/>
<evidence type="ECO:0000313" key="3">
    <source>
        <dbReference type="Proteomes" id="UP001278571"/>
    </source>
</evidence>
<evidence type="ECO:0000313" key="2">
    <source>
        <dbReference type="EMBL" id="MDX2296438.1"/>
    </source>
</evidence>